<dbReference type="InterPro" id="IPR029058">
    <property type="entry name" value="AB_hydrolase_fold"/>
</dbReference>
<dbReference type="GO" id="GO:0016042">
    <property type="term" value="P:lipid catabolic process"/>
    <property type="evidence" value="ECO:0007669"/>
    <property type="project" value="UniProtKB-KW"/>
</dbReference>
<feature type="region of interest" description="Disordered" evidence="4">
    <location>
        <begin position="544"/>
        <end position="570"/>
    </location>
</feature>
<dbReference type="Pfam" id="PF07176">
    <property type="entry name" value="DUF1400"/>
    <property type="match status" value="1"/>
</dbReference>
<evidence type="ECO:0000259" key="6">
    <source>
        <dbReference type="Pfam" id="PF07176"/>
    </source>
</evidence>
<feature type="signal peptide" evidence="5">
    <location>
        <begin position="1"/>
        <end position="19"/>
    </location>
</feature>
<reference evidence="7" key="2">
    <citation type="journal article" date="2022" name="Microbiol. Resour. Announc.">
        <title>Metagenome Sequencing to Explore Phylogenomics of Terrestrial Cyanobacteria.</title>
        <authorList>
            <person name="Ward R.D."/>
            <person name="Stajich J.E."/>
            <person name="Johansen J.R."/>
            <person name="Huntemann M."/>
            <person name="Clum A."/>
            <person name="Foster B."/>
            <person name="Foster B."/>
            <person name="Roux S."/>
            <person name="Palaniappan K."/>
            <person name="Varghese N."/>
            <person name="Mukherjee S."/>
            <person name="Reddy T.B.K."/>
            <person name="Daum C."/>
            <person name="Copeland A."/>
            <person name="Chen I.A."/>
            <person name="Ivanova N.N."/>
            <person name="Kyrpides N.C."/>
            <person name="Shapiro N."/>
            <person name="Eloe-Fadrosh E.A."/>
            <person name="Pietrasiak N."/>
        </authorList>
    </citation>
    <scope>NUCLEOTIDE SEQUENCE</scope>
    <source>
        <strain evidence="7">JT2-VF2</strain>
    </source>
</reference>
<evidence type="ECO:0000256" key="1">
    <source>
        <dbReference type="ARBA" id="ARBA00022801"/>
    </source>
</evidence>
<feature type="domain" description="DUF1400" evidence="6">
    <location>
        <begin position="25"/>
        <end position="151"/>
    </location>
</feature>
<dbReference type="Pfam" id="PF03403">
    <property type="entry name" value="PAF-AH_p_II"/>
    <property type="match status" value="1"/>
</dbReference>
<keyword evidence="3" id="KW-0443">Lipid metabolism</keyword>
<sequence length="570" mass="62565">MKKFLKYLSLGLLSTIVTATPGLGAERISFFYPPFGEFSLSADSLEIFAKEGKINSELAFYARRVTPEQLAQLRELLQQRFNLTPTLVSQFTYSPIGEAVVQRLGELVLTDSRQNGFYAIRAALILSAADPEGLTVVNVLRRFPSTSLRLNFSEGLQIVNSLSELLAARDQIVAFIQQQTLAQTANATVNFSQQPDLRSPGKFRWQITSLKLNDDSRNRSLPVDVYVPEASPQTTANAPTPPFPLVVISHGLASDRYAFVYLAQHLASHGFAVAVLEHPGSNAERFQLYFSGLAGPPEAQEFINRPLDVKYVLDALQRLEKSDPSLQGKLNFQQVGAIGHSFGGYTALALAGGKINFEQLREDCFPNRSLNVSTLLQCRAAELPPTNYSLQDDRIKAVIAINPIDSSVFGQAGVSQIQIPAMLMAGSQDIFAPPVPEQIYPFTWLTNPNKYLALIENATHFSAIAEPTAENNVLPVPEALLGPNRAPAYSYIKALSLAFLQTHLLNRPEYRSYLQPSYAQYISQAPLNLSFLQSLTTEQLNQALDGLNPQPTVPQPTVPPPSPQPTPASP</sequence>
<dbReference type="PANTHER" id="PTHR10272:SF13">
    <property type="entry name" value="POLY(ETHYLENE TEREPHTHALATE) HYDROLASE"/>
    <property type="match status" value="1"/>
</dbReference>
<dbReference type="AlphaFoldDB" id="A0A951Q4A4"/>
<gene>
    <name evidence="7" type="ORF">KME32_31225</name>
</gene>
<feature type="chain" id="PRO_5037193354" evidence="5">
    <location>
        <begin position="20"/>
        <end position="570"/>
    </location>
</feature>
<dbReference type="EMBL" id="JAHHHN010000038">
    <property type="protein sequence ID" value="MBW4565480.1"/>
    <property type="molecule type" value="Genomic_DNA"/>
</dbReference>
<name>A0A951Q4A4_9NOST</name>
<accession>A0A951Q4A4</accession>
<keyword evidence="2" id="KW-0442">Lipid degradation</keyword>
<dbReference type="InterPro" id="IPR010802">
    <property type="entry name" value="DUF1400"/>
</dbReference>
<evidence type="ECO:0000256" key="4">
    <source>
        <dbReference type="SAM" id="MobiDB-lite"/>
    </source>
</evidence>
<keyword evidence="1 7" id="KW-0378">Hydrolase</keyword>
<dbReference type="GO" id="GO:0003847">
    <property type="term" value="F:1-alkyl-2-acetylglycerophosphocholine esterase activity"/>
    <property type="evidence" value="ECO:0007669"/>
    <property type="project" value="TreeGrafter"/>
</dbReference>
<evidence type="ECO:0000313" key="8">
    <source>
        <dbReference type="Proteomes" id="UP000715781"/>
    </source>
</evidence>
<reference evidence="7" key="1">
    <citation type="submission" date="2021-05" db="EMBL/GenBank/DDBJ databases">
        <authorList>
            <person name="Pietrasiak N."/>
            <person name="Ward R."/>
            <person name="Stajich J.E."/>
            <person name="Kurbessoian T."/>
        </authorList>
    </citation>
    <scope>NUCLEOTIDE SEQUENCE</scope>
    <source>
        <strain evidence="7">JT2-VF2</strain>
    </source>
</reference>
<evidence type="ECO:0000256" key="3">
    <source>
        <dbReference type="ARBA" id="ARBA00023098"/>
    </source>
</evidence>
<comment type="caution">
    <text evidence="7">The sequence shown here is derived from an EMBL/GenBank/DDBJ whole genome shotgun (WGS) entry which is preliminary data.</text>
</comment>
<dbReference type="Gene3D" id="3.40.50.1820">
    <property type="entry name" value="alpha/beta hydrolase"/>
    <property type="match status" value="1"/>
</dbReference>
<dbReference type="PANTHER" id="PTHR10272">
    <property type="entry name" value="PLATELET-ACTIVATING FACTOR ACETYLHYDROLASE"/>
    <property type="match status" value="1"/>
</dbReference>
<organism evidence="7 8">
    <name type="scientific">Mojavia pulchra JT2-VF2</name>
    <dbReference type="NCBI Taxonomy" id="287848"/>
    <lineage>
        <taxon>Bacteria</taxon>
        <taxon>Bacillati</taxon>
        <taxon>Cyanobacteriota</taxon>
        <taxon>Cyanophyceae</taxon>
        <taxon>Nostocales</taxon>
        <taxon>Nostocaceae</taxon>
    </lineage>
</organism>
<evidence type="ECO:0000313" key="7">
    <source>
        <dbReference type="EMBL" id="MBW4565480.1"/>
    </source>
</evidence>
<feature type="compositionally biased region" description="Pro residues" evidence="4">
    <location>
        <begin position="551"/>
        <end position="570"/>
    </location>
</feature>
<evidence type="ECO:0000256" key="2">
    <source>
        <dbReference type="ARBA" id="ARBA00022963"/>
    </source>
</evidence>
<protein>
    <submittedName>
        <fullName evidence="7">Alpha/beta hydrolase</fullName>
    </submittedName>
</protein>
<keyword evidence="5" id="KW-0732">Signal</keyword>
<proteinExistence type="predicted"/>
<evidence type="ECO:0000256" key="5">
    <source>
        <dbReference type="SAM" id="SignalP"/>
    </source>
</evidence>
<dbReference type="SUPFAM" id="SSF53474">
    <property type="entry name" value="alpha/beta-Hydrolases"/>
    <property type="match status" value="1"/>
</dbReference>
<dbReference type="Proteomes" id="UP000715781">
    <property type="component" value="Unassembled WGS sequence"/>
</dbReference>